<proteinExistence type="predicted"/>
<evidence type="ECO:0000313" key="3">
    <source>
        <dbReference type="Proteomes" id="UP000249723"/>
    </source>
</evidence>
<keyword evidence="3" id="KW-1185">Reference proteome</keyword>
<name>A0A2X0KWH2_9BASI</name>
<evidence type="ECO:0000313" key="2">
    <source>
        <dbReference type="EMBL" id="SCZ98599.1"/>
    </source>
</evidence>
<evidence type="ECO:0000256" key="1">
    <source>
        <dbReference type="SAM" id="MobiDB-lite"/>
    </source>
</evidence>
<reference evidence="3" key="1">
    <citation type="submission" date="2016-10" db="EMBL/GenBank/DDBJ databases">
        <authorList>
            <person name="Jeantristanb JTB J.-T."/>
            <person name="Ricardo R."/>
        </authorList>
    </citation>
    <scope>NUCLEOTIDE SEQUENCE [LARGE SCALE GENOMIC DNA]</scope>
</reference>
<sequence length="263" mass="28373">MSPSVEGLNLHPYLLLPGDSKRLATLLESLIRSSSSSAPPSTSTSPTETTTTTTTTTTSSSPSLTPSPELKLYSDILYANHHSLGLSLSYKPNSKTSKLPKVIDEINWAKLKLVGVDVYNPETWKGQESKGTENKKKLEYRPFPRYPIVISVPASAVADAPTSTTTKNTTTATSDPSSPTTVLVHPTTQAHDFTSSLGEPDRKGGGAGSMGIWCEWTQLGVMVEFASAGLEAWDKGRDVRWMVLSLFERGDEVVVEGAEAKDR</sequence>
<dbReference type="OrthoDB" id="2224399at2759"/>
<gene>
    <name evidence="2" type="ORF">BZ3500_MVSOF-1268-A1-R1_CHR3-1G05490</name>
</gene>
<accession>A0A2X0KWH2</accession>
<dbReference type="Proteomes" id="UP000249723">
    <property type="component" value="Unassembled WGS sequence"/>
</dbReference>
<dbReference type="AlphaFoldDB" id="A0A2X0KWH2"/>
<protein>
    <submittedName>
        <fullName evidence="2">BZ3500_MvSof-1268-A1-R1_Chr3-1g05490 protein</fullName>
    </submittedName>
</protein>
<dbReference type="EMBL" id="FMWP01000096">
    <property type="protein sequence ID" value="SCZ98599.1"/>
    <property type="molecule type" value="Genomic_DNA"/>
</dbReference>
<feature type="region of interest" description="Disordered" evidence="1">
    <location>
        <begin position="34"/>
        <end position="66"/>
    </location>
</feature>
<feature type="compositionally biased region" description="Low complexity" evidence="1">
    <location>
        <begin position="160"/>
        <end position="181"/>
    </location>
</feature>
<feature type="region of interest" description="Disordered" evidence="1">
    <location>
        <begin position="160"/>
        <end position="183"/>
    </location>
</feature>
<organism evidence="2 3">
    <name type="scientific">Microbotryum saponariae</name>
    <dbReference type="NCBI Taxonomy" id="289078"/>
    <lineage>
        <taxon>Eukaryota</taxon>
        <taxon>Fungi</taxon>
        <taxon>Dikarya</taxon>
        <taxon>Basidiomycota</taxon>
        <taxon>Pucciniomycotina</taxon>
        <taxon>Microbotryomycetes</taxon>
        <taxon>Microbotryales</taxon>
        <taxon>Microbotryaceae</taxon>
        <taxon>Microbotryum</taxon>
    </lineage>
</organism>